<dbReference type="Pfam" id="PF07730">
    <property type="entry name" value="HisKA_3"/>
    <property type="match status" value="1"/>
</dbReference>
<dbReference type="RefSeq" id="WP_203728994.1">
    <property type="nucleotide sequence ID" value="NZ_BAAATX010000030.1"/>
</dbReference>
<evidence type="ECO:0000256" key="10">
    <source>
        <dbReference type="SAM" id="Phobius"/>
    </source>
</evidence>
<accession>A0ABQ3Z0A4</accession>
<keyword evidence="6 12" id="KW-0418">Kinase</keyword>
<keyword evidence="10" id="KW-0812">Transmembrane</keyword>
<dbReference type="Gene3D" id="1.20.5.1930">
    <property type="match status" value="1"/>
</dbReference>
<evidence type="ECO:0000256" key="8">
    <source>
        <dbReference type="ARBA" id="ARBA00023012"/>
    </source>
</evidence>
<organism evidence="12 13">
    <name type="scientific">Paractinoplanes durhamensis</name>
    <dbReference type="NCBI Taxonomy" id="113563"/>
    <lineage>
        <taxon>Bacteria</taxon>
        <taxon>Bacillati</taxon>
        <taxon>Actinomycetota</taxon>
        <taxon>Actinomycetes</taxon>
        <taxon>Micromonosporales</taxon>
        <taxon>Micromonosporaceae</taxon>
        <taxon>Paractinoplanes</taxon>
    </lineage>
</organism>
<evidence type="ECO:0000256" key="9">
    <source>
        <dbReference type="SAM" id="Coils"/>
    </source>
</evidence>
<evidence type="ECO:0000256" key="6">
    <source>
        <dbReference type="ARBA" id="ARBA00022777"/>
    </source>
</evidence>
<evidence type="ECO:0000256" key="4">
    <source>
        <dbReference type="ARBA" id="ARBA00022679"/>
    </source>
</evidence>
<keyword evidence="9" id="KW-0175">Coiled coil</keyword>
<dbReference type="Proteomes" id="UP000637628">
    <property type="component" value="Unassembled WGS sequence"/>
</dbReference>
<evidence type="ECO:0000256" key="3">
    <source>
        <dbReference type="ARBA" id="ARBA00022553"/>
    </source>
</evidence>
<evidence type="ECO:0000256" key="2">
    <source>
        <dbReference type="ARBA" id="ARBA00012438"/>
    </source>
</evidence>
<evidence type="ECO:0000256" key="1">
    <source>
        <dbReference type="ARBA" id="ARBA00000085"/>
    </source>
</evidence>
<feature type="transmembrane region" description="Helical" evidence="10">
    <location>
        <begin position="157"/>
        <end position="174"/>
    </location>
</feature>
<evidence type="ECO:0000313" key="13">
    <source>
        <dbReference type="Proteomes" id="UP000637628"/>
    </source>
</evidence>
<name>A0ABQ3Z0A4_9ACTN</name>
<keyword evidence="10" id="KW-1133">Transmembrane helix</keyword>
<feature type="transmembrane region" description="Helical" evidence="10">
    <location>
        <begin position="135"/>
        <end position="151"/>
    </location>
</feature>
<protein>
    <recommendedName>
        <fullName evidence="2">histidine kinase</fullName>
        <ecNumber evidence="2">2.7.13.3</ecNumber>
    </recommendedName>
</protein>
<gene>
    <name evidence="12" type="ORF">Adu01nite_46120</name>
</gene>
<keyword evidence="13" id="KW-1185">Reference proteome</keyword>
<dbReference type="PANTHER" id="PTHR24421:SF10">
    <property type="entry name" value="NITRATE_NITRITE SENSOR PROTEIN NARQ"/>
    <property type="match status" value="1"/>
</dbReference>
<dbReference type="Gene3D" id="3.30.565.10">
    <property type="entry name" value="Histidine kinase-like ATPase, C-terminal domain"/>
    <property type="match status" value="1"/>
</dbReference>
<reference evidence="12 13" key="1">
    <citation type="submission" date="2021-01" db="EMBL/GenBank/DDBJ databases">
        <title>Whole genome shotgun sequence of Actinoplanes durhamensis NBRC 14914.</title>
        <authorList>
            <person name="Komaki H."/>
            <person name="Tamura T."/>
        </authorList>
    </citation>
    <scope>NUCLEOTIDE SEQUENCE [LARGE SCALE GENOMIC DNA]</scope>
    <source>
        <strain evidence="12 13">NBRC 14914</strain>
    </source>
</reference>
<comment type="caution">
    <text evidence="12">The sequence shown here is derived from an EMBL/GenBank/DDBJ whole genome shotgun (WGS) entry which is preliminary data.</text>
</comment>
<dbReference type="EMBL" id="BOML01000036">
    <property type="protein sequence ID" value="GIE03262.1"/>
    <property type="molecule type" value="Genomic_DNA"/>
</dbReference>
<dbReference type="InterPro" id="IPR011712">
    <property type="entry name" value="Sig_transdc_His_kin_sub3_dim/P"/>
</dbReference>
<evidence type="ECO:0000259" key="11">
    <source>
        <dbReference type="Pfam" id="PF07730"/>
    </source>
</evidence>
<proteinExistence type="predicted"/>
<keyword evidence="4" id="KW-0808">Transferase</keyword>
<dbReference type="PANTHER" id="PTHR24421">
    <property type="entry name" value="NITRATE/NITRITE SENSOR PROTEIN NARX-RELATED"/>
    <property type="match status" value="1"/>
</dbReference>
<feature type="coiled-coil region" evidence="9">
    <location>
        <begin position="179"/>
        <end position="213"/>
    </location>
</feature>
<sequence length="411" mass="44561">METIGPPIRRNATGPLRRLLTRRETPRPPARRRLMAYVLPLGLLALAGLGLAADRYLADNRVLPGIVIGIIAAGSVLPVAFSYRLPIWAWRIAYPMMFLGVINAAPKEPWPWNTVQILGFLIVLGRLAVTQESGLTIWATALSLIPVFLFAKETNAWGAAVLLVVIAAIGDIIYRRGRTGELLAEKLAEEEELTELERAKRAVLEERTRIAREMHDVVAHHMSMIAVRAETAPYRLPELPADAREELAGIAVAARAALTDMRRLLGVLRAEQDSPEKAPQPGLADVDRLVTTAREAGVEVAYERTGIADLPGTAGLTAYRIVQEGLANAGRHAPGKPVTVAARGFADRLELTVRNELGEEPADAGGHGLIGMRERVTLLGGTLHAGPVDGEFVVHAVLPLEPRHDRAKRAS</sequence>
<dbReference type="InterPro" id="IPR050482">
    <property type="entry name" value="Sensor_HK_TwoCompSys"/>
</dbReference>
<feature type="domain" description="Signal transduction histidine kinase subgroup 3 dimerisation and phosphoacceptor" evidence="11">
    <location>
        <begin position="206"/>
        <end position="271"/>
    </location>
</feature>
<keyword evidence="8" id="KW-0902">Two-component regulatory system</keyword>
<feature type="transmembrane region" description="Helical" evidence="10">
    <location>
        <begin position="88"/>
        <end position="104"/>
    </location>
</feature>
<dbReference type="GO" id="GO:0016301">
    <property type="term" value="F:kinase activity"/>
    <property type="evidence" value="ECO:0007669"/>
    <property type="project" value="UniProtKB-KW"/>
</dbReference>
<dbReference type="EC" id="2.7.13.3" evidence="2"/>
<feature type="transmembrane region" description="Helical" evidence="10">
    <location>
        <begin position="62"/>
        <end position="81"/>
    </location>
</feature>
<keyword evidence="10" id="KW-0472">Membrane</keyword>
<evidence type="ECO:0000256" key="7">
    <source>
        <dbReference type="ARBA" id="ARBA00022840"/>
    </source>
</evidence>
<keyword evidence="7" id="KW-0067">ATP-binding</keyword>
<keyword evidence="5" id="KW-0547">Nucleotide-binding</keyword>
<comment type="catalytic activity">
    <reaction evidence="1">
        <text>ATP + protein L-histidine = ADP + protein N-phospho-L-histidine.</text>
        <dbReference type="EC" id="2.7.13.3"/>
    </reaction>
</comment>
<dbReference type="CDD" id="cd16917">
    <property type="entry name" value="HATPase_UhpB-NarQ-NarX-like"/>
    <property type="match status" value="1"/>
</dbReference>
<evidence type="ECO:0000313" key="12">
    <source>
        <dbReference type="EMBL" id="GIE03262.1"/>
    </source>
</evidence>
<evidence type="ECO:0000256" key="5">
    <source>
        <dbReference type="ARBA" id="ARBA00022741"/>
    </source>
</evidence>
<dbReference type="InterPro" id="IPR036890">
    <property type="entry name" value="HATPase_C_sf"/>
</dbReference>
<keyword evidence="3" id="KW-0597">Phosphoprotein</keyword>
<dbReference type="SUPFAM" id="SSF55874">
    <property type="entry name" value="ATPase domain of HSP90 chaperone/DNA topoisomerase II/histidine kinase"/>
    <property type="match status" value="1"/>
</dbReference>